<accession>A0A1H3R073</accession>
<protein>
    <submittedName>
        <fullName evidence="1">Uncharacterized protein</fullName>
    </submittedName>
</protein>
<keyword evidence="2" id="KW-1185">Reference proteome</keyword>
<comment type="caution">
    <text evidence="1">The sequence shown here is derived from an EMBL/GenBank/DDBJ whole genome shotgun (WGS) entry which is preliminary data.</text>
</comment>
<evidence type="ECO:0000313" key="2">
    <source>
        <dbReference type="Proteomes" id="UP000199663"/>
    </source>
</evidence>
<evidence type="ECO:0000313" key="1">
    <source>
        <dbReference type="EMBL" id="SDZ18715.1"/>
    </source>
</evidence>
<sequence>MVISCLRQNDVGSSESTFVSKNKNSPTNTFYFITNEKVSPECGQLCSLFTALSFTNPESNEFEAFLIGTDLVKSQLGI</sequence>
<reference evidence="1 2" key="1">
    <citation type="submission" date="2016-10" db="EMBL/GenBank/DDBJ databases">
        <authorList>
            <person name="Varghese N."/>
            <person name="Submissions S."/>
        </authorList>
    </citation>
    <scope>NUCLEOTIDE SEQUENCE [LARGE SCALE GENOMIC DNA]</scope>
    <source>
        <strain evidence="1 2">DSM 17997</strain>
    </source>
</reference>
<gene>
    <name evidence="1" type="ORF">SAMN05444412_10791</name>
</gene>
<dbReference type="Proteomes" id="UP000199663">
    <property type="component" value="Unassembled WGS sequence"/>
</dbReference>
<name>A0A1H3R073_9BACT</name>
<dbReference type="EMBL" id="FNQC01000007">
    <property type="protein sequence ID" value="SDZ18715.1"/>
    <property type="molecule type" value="Genomic_DNA"/>
</dbReference>
<organism evidence="1 2">
    <name type="scientific">Rhodonellum ikkaensis</name>
    <dbReference type="NCBI Taxonomy" id="336829"/>
    <lineage>
        <taxon>Bacteria</taxon>
        <taxon>Pseudomonadati</taxon>
        <taxon>Bacteroidota</taxon>
        <taxon>Cytophagia</taxon>
        <taxon>Cytophagales</taxon>
        <taxon>Cytophagaceae</taxon>
        <taxon>Rhodonellum</taxon>
    </lineage>
</organism>
<proteinExistence type="predicted"/>